<keyword evidence="3" id="KW-1185">Reference proteome</keyword>
<gene>
    <name evidence="2" type="ORF">N7603_03395</name>
</gene>
<dbReference type="Pfam" id="PF18952">
    <property type="entry name" value="DUF5696"/>
    <property type="match status" value="1"/>
</dbReference>
<protein>
    <submittedName>
        <fullName evidence="2">DUF5696 domain-containing protein</fullName>
    </submittedName>
</protein>
<feature type="region of interest" description="Disordered" evidence="1">
    <location>
        <begin position="162"/>
        <end position="185"/>
    </location>
</feature>
<evidence type="ECO:0000313" key="3">
    <source>
        <dbReference type="Proteomes" id="UP001209076"/>
    </source>
</evidence>
<feature type="compositionally biased region" description="Basic and acidic residues" evidence="1">
    <location>
        <begin position="173"/>
        <end position="182"/>
    </location>
</feature>
<proteinExistence type="predicted"/>
<reference evidence="3" key="1">
    <citation type="submission" date="2023-07" db="EMBL/GenBank/DDBJ databases">
        <title>Novel Mycoplasma species identified in domestic and wild animals.</title>
        <authorList>
            <person name="Volokhov D.V."/>
            <person name="Furtak V.A."/>
            <person name="Zagorodnyaya T.A."/>
        </authorList>
    </citation>
    <scope>NUCLEOTIDE SEQUENCE [LARGE SCALE GENOMIC DNA]</scope>
    <source>
        <strain evidence="3">92-19</strain>
    </source>
</reference>
<evidence type="ECO:0000256" key="1">
    <source>
        <dbReference type="SAM" id="MobiDB-lite"/>
    </source>
</evidence>
<dbReference type="InterPro" id="IPR043751">
    <property type="entry name" value="DUF5696"/>
</dbReference>
<sequence>MLQTKKILILLLTLLITHVYVVNAAYIETNKDTKMPPDVAVIVPLNTEGYTELHRNENFIFNYKQHNGVFAITDRRNGYTWKTGIDHDYDQFIERTVELYIDQNPEATPEQIEAIAKPIEDQMNNTREGIANSLITIEYFNRENVANPTTTIGSSAKTFIIAEDPNNPGTESVQERKSDSMDTSKVNKINNDDTHYRVDFNFKRIDIEIKVHVYFSLDGIRFEIRDEELGGEDIDMLGAITVAPFMGAYGGKQFEYNKVTEDWDIPTLKLRNPGYMLVPDGSGALIRFEDYASKLSGYTGNVYSEDLAQLRQHFNSVPNYVPFENPTMPLFGVAVGNQQAAFLAYATSGEEFMQVIARPNDSSDSYNLTNYNIIHSRFVFNKVYTQYYNEFGGNYPSLFETRNRFNIDLNYAFLSGDGSTTGYSADYVGMALKYRDILHDRGILNYKDPVTGDIPTRIDFVMADAKNALVGTQDVVVTTIKQVDKILNQLQDEGITNINSGLYGYQKGGITLGHKSKPNWSNSIGSKGEFDKVITNLAKEGIDVSLALNYTQVTEKQMSLTRNVSKHVNGWYMEEMDRRKVGVTQEFYFARPSKIVSWIKSNEKATRSLGIQSMTFEGFTNKLYSDYSGTDTSVSKAIELYQGALEQIEAKHKVNAVKPNQYLWAYTDRYLQTPMFSSQYLVQTDTVPFLQLVLNQSMELYSTYVNFSFYNQRDILRMIDYNTYPAFVLTHNPSYELASTNAADYYSTQYIYYMDMIRDVQSQMNAALSSVQNAKWINRTVLAPGVILNTYDNGIKIVINYTDTAYTHAGVTVNAEAFGLVL</sequence>
<organism evidence="2 3">
    <name type="scientific">Paracholeplasma vituli</name>
    <dbReference type="NCBI Taxonomy" id="69473"/>
    <lineage>
        <taxon>Bacteria</taxon>
        <taxon>Bacillati</taxon>
        <taxon>Mycoplasmatota</taxon>
        <taxon>Mollicutes</taxon>
        <taxon>Acholeplasmatales</taxon>
        <taxon>Acholeplasmataceae</taxon>
        <taxon>Paracholeplasma</taxon>
    </lineage>
</organism>
<evidence type="ECO:0000313" key="2">
    <source>
        <dbReference type="EMBL" id="MCU0104694.1"/>
    </source>
</evidence>
<name>A0ABT2PUS3_9MOLU</name>
<dbReference type="EMBL" id="JAOEGN010000005">
    <property type="protein sequence ID" value="MCU0104694.1"/>
    <property type="molecule type" value="Genomic_DNA"/>
</dbReference>
<comment type="caution">
    <text evidence="2">The sequence shown here is derived from an EMBL/GenBank/DDBJ whole genome shotgun (WGS) entry which is preliminary data.</text>
</comment>
<dbReference type="RefSeq" id="WP_262095942.1">
    <property type="nucleotide sequence ID" value="NZ_JAOEGN010000005.1"/>
</dbReference>
<accession>A0ABT2PUS3</accession>
<dbReference type="Proteomes" id="UP001209076">
    <property type="component" value="Unassembled WGS sequence"/>
</dbReference>